<evidence type="ECO:0000256" key="3">
    <source>
        <dbReference type="SAM" id="Phobius"/>
    </source>
</evidence>
<dbReference type="GO" id="GO:0042597">
    <property type="term" value="C:periplasmic space"/>
    <property type="evidence" value="ECO:0007669"/>
    <property type="project" value="InterPro"/>
</dbReference>
<dbReference type="EMBL" id="GG657754">
    <property type="protein sequence ID" value="EFL20568.1"/>
    <property type="molecule type" value="Genomic_DNA"/>
</dbReference>
<evidence type="ECO:0000256" key="1">
    <source>
        <dbReference type="ARBA" id="ARBA00022729"/>
    </source>
</evidence>
<keyword evidence="3" id="KW-0472">Membrane</keyword>
<dbReference type="Proteomes" id="UP000003963">
    <property type="component" value="Unassembled WGS sequence"/>
</dbReference>
<dbReference type="Gene3D" id="1.50.10.100">
    <property type="entry name" value="Chondroitin AC/alginate lyase"/>
    <property type="match status" value="1"/>
</dbReference>
<dbReference type="Pfam" id="PF05426">
    <property type="entry name" value="Alginate_lyase"/>
    <property type="match status" value="1"/>
</dbReference>
<organism evidence="5 6">
    <name type="scientific">Streptomyces himastatinicus ATCC 53653</name>
    <dbReference type="NCBI Taxonomy" id="457427"/>
    <lineage>
        <taxon>Bacteria</taxon>
        <taxon>Bacillati</taxon>
        <taxon>Actinomycetota</taxon>
        <taxon>Actinomycetes</taxon>
        <taxon>Kitasatosporales</taxon>
        <taxon>Streptomycetaceae</taxon>
        <taxon>Streptomyces</taxon>
        <taxon>Streptomyces violaceusniger group</taxon>
    </lineage>
</organism>
<dbReference type="HOGENOM" id="CLU_038125_1_0_11"/>
<dbReference type="SUPFAM" id="SSF48230">
    <property type="entry name" value="Chondroitin AC/alginate lyase"/>
    <property type="match status" value="1"/>
</dbReference>
<feature type="domain" description="Alginate lyase" evidence="4">
    <location>
        <begin position="129"/>
        <end position="338"/>
    </location>
</feature>
<protein>
    <recommendedName>
        <fullName evidence="4">Alginate lyase domain-containing protein</fullName>
    </recommendedName>
</protein>
<dbReference type="PROSITE" id="PS51318">
    <property type="entry name" value="TAT"/>
    <property type="match status" value="1"/>
</dbReference>
<dbReference type="InterPro" id="IPR008929">
    <property type="entry name" value="Chondroitin_lyas"/>
</dbReference>
<dbReference type="STRING" id="457427.SSOG_00280"/>
<dbReference type="InterPro" id="IPR006311">
    <property type="entry name" value="TAT_signal"/>
</dbReference>
<keyword evidence="1" id="KW-0732">Signal</keyword>
<dbReference type="AlphaFoldDB" id="D9W834"/>
<keyword evidence="3" id="KW-0812">Transmembrane</keyword>
<keyword evidence="6" id="KW-1185">Reference proteome</keyword>
<evidence type="ECO:0000313" key="6">
    <source>
        <dbReference type="Proteomes" id="UP000003963"/>
    </source>
</evidence>
<keyword evidence="2" id="KW-0456">Lyase</keyword>
<gene>
    <name evidence="5" type="ORF">SSOG_00280</name>
</gene>
<keyword evidence="3" id="KW-1133">Transmembrane helix</keyword>
<dbReference type="GO" id="GO:0016829">
    <property type="term" value="F:lyase activity"/>
    <property type="evidence" value="ECO:0007669"/>
    <property type="project" value="UniProtKB-KW"/>
</dbReference>
<sequence>MVWLRLLSVPCHPVQELSHMPHDNKHRLSRRGLFTLGGGLVAAGALGGGVAALAGGGASAAPADVAHPGALHSAGDLHRAKVRVAAGDDPWLAGWKRLTANRHSASTWQPRPQATVVRGGAGQNYPTLYHDVHAAYQNALRWRIGGTKANGDTAVAILNAWSATLKEITGNADRFLAAGLYGYQFANAAELMRGYDGFDLTRFQTMLKHVFQPLNEDFLTRHNDACVTNYWANWDLCNTASLMAIGIVRDDTTAFDRAVTYMKSGEGNGAIRRAIPFVYDEQGLAQWQESGRDQGHTMMGMGQLGAICEMAWNQGVDLYGYDDNRFMKAAQYVAKYNLGQDVPFTTYTWGTGQNCAQRSQTVISDAGRGQIRPVWASLRYHYARRRGLSVPFITAMAEKVGVEGGGGDYGPNSGGFDQLGFGTLLYAK</sequence>
<accession>D9W834</accession>
<evidence type="ECO:0000313" key="5">
    <source>
        <dbReference type="EMBL" id="EFL20568.1"/>
    </source>
</evidence>
<dbReference type="InterPro" id="IPR008397">
    <property type="entry name" value="Alginate_lyase_dom"/>
</dbReference>
<proteinExistence type="predicted"/>
<evidence type="ECO:0000256" key="2">
    <source>
        <dbReference type="ARBA" id="ARBA00023239"/>
    </source>
</evidence>
<name>D9W834_9ACTN</name>
<evidence type="ECO:0000259" key="4">
    <source>
        <dbReference type="Pfam" id="PF05426"/>
    </source>
</evidence>
<reference evidence="5 6" key="1">
    <citation type="submission" date="2009-02" db="EMBL/GenBank/DDBJ databases">
        <title>Annotation of Streptomyces hygroscopicus strain ATCC 53653.</title>
        <authorList>
            <consortium name="The Broad Institute Genome Sequencing Platform"/>
            <consortium name="Broad Institute Microbial Sequencing Center"/>
            <person name="Fischbach M."/>
            <person name="Godfrey P."/>
            <person name="Ward D."/>
            <person name="Young S."/>
            <person name="Zeng Q."/>
            <person name="Koehrsen M."/>
            <person name="Alvarado L."/>
            <person name="Berlin A.M."/>
            <person name="Bochicchio J."/>
            <person name="Borenstein D."/>
            <person name="Chapman S.B."/>
            <person name="Chen Z."/>
            <person name="Engels R."/>
            <person name="Freedman E."/>
            <person name="Gellesch M."/>
            <person name="Goldberg J."/>
            <person name="Griggs A."/>
            <person name="Gujja S."/>
            <person name="Heilman E.R."/>
            <person name="Heiman D.I."/>
            <person name="Hepburn T.A."/>
            <person name="Howarth C."/>
            <person name="Jen D."/>
            <person name="Larson L."/>
            <person name="Lewis B."/>
            <person name="Mehta T."/>
            <person name="Park D."/>
            <person name="Pearson M."/>
            <person name="Richards J."/>
            <person name="Roberts A."/>
            <person name="Saif S."/>
            <person name="Shea T.D."/>
            <person name="Shenoy N."/>
            <person name="Sisk P."/>
            <person name="Stolte C."/>
            <person name="Sykes S.N."/>
            <person name="Thomson T."/>
            <person name="Walk T."/>
            <person name="White J."/>
            <person name="Yandava C."/>
            <person name="Straight P."/>
            <person name="Clardy J."/>
            <person name="Hung D."/>
            <person name="Kolter R."/>
            <person name="Mekalanos J."/>
            <person name="Walker S."/>
            <person name="Walsh C.T."/>
            <person name="Wieland-Brown L.C."/>
            <person name="Haas B."/>
            <person name="Nusbaum C."/>
            <person name="Birren B."/>
        </authorList>
    </citation>
    <scope>NUCLEOTIDE SEQUENCE [LARGE SCALE GENOMIC DNA]</scope>
    <source>
        <strain evidence="5 6">ATCC 53653</strain>
    </source>
</reference>
<feature type="transmembrane region" description="Helical" evidence="3">
    <location>
        <begin position="33"/>
        <end position="54"/>
    </location>
</feature>